<dbReference type="AlphaFoldDB" id="A0A7I7S0E3"/>
<gene>
    <name evidence="1" type="ORF">MARA_37550</name>
</gene>
<organism evidence="1 2">
    <name type="scientific">Mycolicibacterium arabiense</name>
    <dbReference type="NCBI Taxonomy" id="1286181"/>
    <lineage>
        <taxon>Bacteria</taxon>
        <taxon>Bacillati</taxon>
        <taxon>Actinomycetota</taxon>
        <taxon>Actinomycetes</taxon>
        <taxon>Mycobacteriales</taxon>
        <taxon>Mycobacteriaceae</taxon>
        <taxon>Mycolicibacterium</taxon>
    </lineage>
</organism>
<dbReference type="Proteomes" id="UP000467428">
    <property type="component" value="Chromosome"/>
</dbReference>
<proteinExistence type="predicted"/>
<evidence type="ECO:0000313" key="2">
    <source>
        <dbReference type="Proteomes" id="UP000467428"/>
    </source>
</evidence>
<dbReference type="InterPro" id="IPR018988">
    <property type="entry name" value="DUF2000"/>
</dbReference>
<dbReference type="EMBL" id="AP022593">
    <property type="protein sequence ID" value="BBY50287.1"/>
    <property type="molecule type" value="Genomic_DNA"/>
</dbReference>
<name>A0A7I7S0E3_9MYCO</name>
<dbReference type="Pfam" id="PF09391">
    <property type="entry name" value="DUF2000"/>
    <property type="match status" value="1"/>
</dbReference>
<accession>A0A7I7S0E3</accession>
<dbReference type="Gene3D" id="3.40.1490.10">
    <property type="entry name" value="Bit1"/>
    <property type="match status" value="1"/>
</dbReference>
<evidence type="ECO:0000313" key="1">
    <source>
        <dbReference type="EMBL" id="BBY50287.1"/>
    </source>
</evidence>
<evidence type="ECO:0008006" key="3">
    <source>
        <dbReference type="Google" id="ProtNLM"/>
    </source>
</evidence>
<dbReference type="KEGG" id="marz:MARA_37550"/>
<dbReference type="SUPFAM" id="SSF102462">
    <property type="entry name" value="Peptidyl-tRNA hydrolase II"/>
    <property type="match status" value="1"/>
</dbReference>
<reference evidence="1 2" key="1">
    <citation type="journal article" date="2019" name="Emerg. Microbes Infect.">
        <title>Comprehensive subspecies identification of 175 nontuberculous mycobacteria species based on 7547 genomic profiles.</title>
        <authorList>
            <person name="Matsumoto Y."/>
            <person name="Kinjo T."/>
            <person name="Motooka D."/>
            <person name="Nabeya D."/>
            <person name="Jung N."/>
            <person name="Uechi K."/>
            <person name="Horii T."/>
            <person name="Iida T."/>
            <person name="Fujita J."/>
            <person name="Nakamura S."/>
        </authorList>
    </citation>
    <scope>NUCLEOTIDE SEQUENCE [LARGE SCALE GENOMIC DNA]</scope>
    <source>
        <strain evidence="1 2">JCM 18538</strain>
    </source>
</reference>
<geneLocation type="plasmid" evidence="2">
    <name>pjcm18538 dna</name>
</geneLocation>
<keyword evidence="2" id="KW-1185">Reference proteome</keyword>
<sequence>MAVVSELKLAPEPSGATNHLHTKIAVVLDDGLTTWQKLNVTAFLASGIAATAAEAIGLSYVDADGNEYAPMFGQPVMVFGADKARVIRTLNRAVDRGVSPAIFTSALFDTGHDDENRAAVAAVGRAEMDVVGLAVRAERKVVDKIVDGLKLHR</sequence>
<protein>
    <recommendedName>
        <fullName evidence="3">DUF2000 domain-containing protein</fullName>
    </recommendedName>
</protein>
<dbReference type="InterPro" id="IPR023476">
    <property type="entry name" value="Pep_tRNA_hydro_II_dom_sf"/>
</dbReference>